<dbReference type="EMBL" id="BMIB01000001">
    <property type="protein sequence ID" value="GGH62859.1"/>
    <property type="molecule type" value="Genomic_DNA"/>
</dbReference>
<protein>
    <recommendedName>
        <fullName evidence="3">2-C-methyl-D-erythritol 4-phosphate cytidylyltransferase</fullName>
        <ecNumber evidence="3">2.7.7.60</ecNumber>
    </recommendedName>
    <alternativeName>
        <fullName evidence="3">4-diphosphocytidyl-2C-methyl-D-erythritol synthase</fullName>
    </alternativeName>
    <alternativeName>
        <fullName evidence="3">MEP cytidylyltransferase</fullName>
        <shortName evidence="3">MCT</shortName>
    </alternativeName>
</protein>
<name>A0A917MVB1_9BACT</name>
<dbReference type="PANTHER" id="PTHR32125:SF4">
    <property type="entry name" value="2-C-METHYL-D-ERYTHRITOL 4-PHOSPHATE CYTIDYLYLTRANSFERASE, CHLOROPLASTIC"/>
    <property type="match status" value="1"/>
</dbReference>
<dbReference type="InterPro" id="IPR001228">
    <property type="entry name" value="IspD"/>
</dbReference>
<dbReference type="GO" id="GO:0050518">
    <property type="term" value="F:2-C-methyl-D-erythritol 4-phosphate cytidylyltransferase activity"/>
    <property type="evidence" value="ECO:0007669"/>
    <property type="project" value="UniProtKB-UniRule"/>
</dbReference>
<proteinExistence type="inferred from homology"/>
<sequence length="233" mass="24811">MKKVAVIVAGGAGTRMGSATPKQFLLLHDKPVLWHTLTAFLNAFDDMEVVLVLPPAHFPVGEEIINNIYATLPATEGRITITAGGDTRYHSVQNGLALVTEASVVFVHDGVRCMVSAALIQRCYQQALEKGSAIPVVTATDSIRLLDQAPVQGQMGASAVADRAKVCIVQTPQTFVSSILLPAFTQPFSDAFTDEATVVEAAGHAVHLVEGEYANIKITRPVDLLIAEKLLPA</sequence>
<dbReference type="InterPro" id="IPR034683">
    <property type="entry name" value="IspD/TarI"/>
</dbReference>
<dbReference type="NCBIfam" id="NF001186">
    <property type="entry name" value="PRK00155.2-3"/>
    <property type="match status" value="1"/>
</dbReference>
<dbReference type="SUPFAM" id="SSF53448">
    <property type="entry name" value="Nucleotide-diphospho-sugar transferases"/>
    <property type="match status" value="1"/>
</dbReference>
<keyword evidence="5" id="KW-1185">Reference proteome</keyword>
<evidence type="ECO:0000256" key="2">
    <source>
        <dbReference type="ARBA" id="ARBA00022695"/>
    </source>
</evidence>
<dbReference type="InterPro" id="IPR029044">
    <property type="entry name" value="Nucleotide-diphossugar_trans"/>
</dbReference>
<comment type="similarity">
    <text evidence="3">Belongs to the IspD/TarI cytidylyltransferase family. IspD subfamily.</text>
</comment>
<gene>
    <name evidence="3 4" type="primary">ispD</name>
    <name evidence="4" type="ORF">GCM10011379_13210</name>
</gene>
<dbReference type="RefSeq" id="WP_188951175.1">
    <property type="nucleotide sequence ID" value="NZ_BMIB01000001.1"/>
</dbReference>
<keyword evidence="3" id="KW-0414">Isoprene biosynthesis</keyword>
<dbReference type="CDD" id="cd02516">
    <property type="entry name" value="CDP-ME_synthetase"/>
    <property type="match status" value="1"/>
</dbReference>
<evidence type="ECO:0000256" key="3">
    <source>
        <dbReference type="HAMAP-Rule" id="MF_00108"/>
    </source>
</evidence>
<organism evidence="4 5">
    <name type="scientific">Filimonas zeae</name>
    <dbReference type="NCBI Taxonomy" id="1737353"/>
    <lineage>
        <taxon>Bacteria</taxon>
        <taxon>Pseudomonadati</taxon>
        <taxon>Bacteroidota</taxon>
        <taxon>Chitinophagia</taxon>
        <taxon>Chitinophagales</taxon>
        <taxon>Chitinophagaceae</taxon>
        <taxon>Filimonas</taxon>
    </lineage>
</organism>
<keyword evidence="1 3" id="KW-0808">Transferase</keyword>
<dbReference type="FunFam" id="3.90.550.10:FF:000003">
    <property type="entry name" value="2-C-methyl-D-erythritol 4-phosphate cytidylyltransferase"/>
    <property type="match status" value="1"/>
</dbReference>
<feature type="site" description="Positions MEP for the nucleophilic attack" evidence="3">
    <location>
        <position position="217"/>
    </location>
</feature>
<accession>A0A917MVB1</accession>
<feature type="site" description="Positions MEP for the nucleophilic attack" evidence="3">
    <location>
        <position position="163"/>
    </location>
</feature>
<comment type="pathway">
    <text evidence="3">Isoprenoid biosynthesis; isopentenyl diphosphate biosynthesis via DXP pathway; isopentenyl diphosphate from 1-deoxy-D-xylulose 5-phosphate: step 2/6.</text>
</comment>
<dbReference type="PANTHER" id="PTHR32125">
    <property type="entry name" value="2-C-METHYL-D-ERYTHRITOL 4-PHOSPHATE CYTIDYLYLTRANSFERASE, CHLOROPLASTIC"/>
    <property type="match status" value="1"/>
</dbReference>
<evidence type="ECO:0000313" key="5">
    <source>
        <dbReference type="Proteomes" id="UP000627292"/>
    </source>
</evidence>
<dbReference type="Pfam" id="PF01128">
    <property type="entry name" value="IspD"/>
    <property type="match status" value="1"/>
</dbReference>
<dbReference type="EC" id="2.7.7.60" evidence="3"/>
<comment type="caution">
    <text evidence="4">The sequence shown here is derived from an EMBL/GenBank/DDBJ whole genome shotgun (WGS) entry which is preliminary data.</text>
</comment>
<dbReference type="GO" id="GO:0019288">
    <property type="term" value="P:isopentenyl diphosphate biosynthetic process, methylerythritol 4-phosphate pathway"/>
    <property type="evidence" value="ECO:0007669"/>
    <property type="project" value="UniProtKB-UniRule"/>
</dbReference>
<dbReference type="AlphaFoldDB" id="A0A917MVB1"/>
<dbReference type="NCBIfam" id="TIGR00453">
    <property type="entry name" value="ispD"/>
    <property type="match status" value="1"/>
</dbReference>
<comment type="function">
    <text evidence="3">Catalyzes the formation of 4-diphosphocytidyl-2-C-methyl-D-erythritol from CTP and 2-C-methyl-D-erythritol 4-phosphate (MEP).</text>
</comment>
<dbReference type="Gene3D" id="3.90.550.10">
    <property type="entry name" value="Spore Coat Polysaccharide Biosynthesis Protein SpsA, Chain A"/>
    <property type="match status" value="1"/>
</dbReference>
<feature type="site" description="Transition state stabilizer" evidence="3">
    <location>
        <position position="22"/>
    </location>
</feature>
<dbReference type="Proteomes" id="UP000627292">
    <property type="component" value="Unassembled WGS sequence"/>
</dbReference>
<dbReference type="InterPro" id="IPR050088">
    <property type="entry name" value="IspD/TarI_cytidylyltransf_bact"/>
</dbReference>
<evidence type="ECO:0000313" key="4">
    <source>
        <dbReference type="EMBL" id="GGH62859.1"/>
    </source>
</evidence>
<reference evidence="4" key="2">
    <citation type="submission" date="2020-09" db="EMBL/GenBank/DDBJ databases">
        <authorList>
            <person name="Sun Q."/>
            <person name="Zhou Y."/>
        </authorList>
    </citation>
    <scope>NUCLEOTIDE SEQUENCE</scope>
    <source>
        <strain evidence="4">CGMCC 1.15290</strain>
    </source>
</reference>
<reference evidence="4" key="1">
    <citation type="journal article" date="2014" name="Int. J. Syst. Evol. Microbiol.">
        <title>Complete genome sequence of Corynebacterium casei LMG S-19264T (=DSM 44701T), isolated from a smear-ripened cheese.</title>
        <authorList>
            <consortium name="US DOE Joint Genome Institute (JGI-PGF)"/>
            <person name="Walter F."/>
            <person name="Albersmeier A."/>
            <person name="Kalinowski J."/>
            <person name="Ruckert C."/>
        </authorList>
    </citation>
    <scope>NUCLEOTIDE SEQUENCE</scope>
    <source>
        <strain evidence="4">CGMCC 1.15290</strain>
    </source>
</reference>
<comment type="catalytic activity">
    <reaction evidence="3">
        <text>2-C-methyl-D-erythritol 4-phosphate + CTP + H(+) = 4-CDP-2-C-methyl-D-erythritol + diphosphate</text>
        <dbReference type="Rhea" id="RHEA:13429"/>
        <dbReference type="ChEBI" id="CHEBI:15378"/>
        <dbReference type="ChEBI" id="CHEBI:33019"/>
        <dbReference type="ChEBI" id="CHEBI:37563"/>
        <dbReference type="ChEBI" id="CHEBI:57823"/>
        <dbReference type="ChEBI" id="CHEBI:58262"/>
        <dbReference type="EC" id="2.7.7.60"/>
    </reaction>
</comment>
<evidence type="ECO:0000256" key="1">
    <source>
        <dbReference type="ARBA" id="ARBA00022679"/>
    </source>
</evidence>
<keyword evidence="2 3" id="KW-0548">Nucleotidyltransferase</keyword>
<dbReference type="HAMAP" id="MF_00108">
    <property type="entry name" value="IspD"/>
    <property type="match status" value="1"/>
</dbReference>
<feature type="site" description="Transition state stabilizer" evidence="3">
    <location>
        <position position="15"/>
    </location>
</feature>